<evidence type="ECO:0000313" key="1">
    <source>
        <dbReference type="EMBL" id="JAE26838.1"/>
    </source>
</evidence>
<accession>A0A0A9H1T4</accession>
<organism evidence="1">
    <name type="scientific">Arundo donax</name>
    <name type="common">Giant reed</name>
    <name type="synonym">Donax arundinaceus</name>
    <dbReference type="NCBI Taxonomy" id="35708"/>
    <lineage>
        <taxon>Eukaryota</taxon>
        <taxon>Viridiplantae</taxon>
        <taxon>Streptophyta</taxon>
        <taxon>Embryophyta</taxon>
        <taxon>Tracheophyta</taxon>
        <taxon>Spermatophyta</taxon>
        <taxon>Magnoliopsida</taxon>
        <taxon>Liliopsida</taxon>
        <taxon>Poales</taxon>
        <taxon>Poaceae</taxon>
        <taxon>PACMAD clade</taxon>
        <taxon>Arundinoideae</taxon>
        <taxon>Arundineae</taxon>
        <taxon>Arundo</taxon>
    </lineage>
</organism>
<reference evidence="1" key="1">
    <citation type="submission" date="2014-09" db="EMBL/GenBank/DDBJ databases">
        <authorList>
            <person name="Magalhaes I.L.F."/>
            <person name="Oliveira U."/>
            <person name="Santos F.R."/>
            <person name="Vidigal T.H.D.A."/>
            <person name="Brescovit A.D."/>
            <person name="Santos A.J."/>
        </authorList>
    </citation>
    <scope>NUCLEOTIDE SEQUENCE</scope>
    <source>
        <tissue evidence="1">Shoot tissue taken approximately 20 cm above the soil surface</tissue>
    </source>
</reference>
<protein>
    <submittedName>
        <fullName evidence="1">Uncharacterized protein</fullName>
    </submittedName>
</protein>
<proteinExistence type="predicted"/>
<sequence length="90" mass="10540">MPSLKTPPLRSQQERRKNFQLALQILLPPYQHPSSYCKSNLVVCICKAIQMINLQRETNNIHLKFQPVQKAAKGYGCHGRHCRKSFCYRR</sequence>
<reference evidence="1" key="2">
    <citation type="journal article" date="2015" name="Data Brief">
        <title>Shoot transcriptome of the giant reed, Arundo donax.</title>
        <authorList>
            <person name="Barrero R.A."/>
            <person name="Guerrero F.D."/>
            <person name="Moolhuijzen P."/>
            <person name="Goolsby J.A."/>
            <person name="Tidwell J."/>
            <person name="Bellgard S.E."/>
            <person name="Bellgard M.I."/>
        </authorList>
    </citation>
    <scope>NUCLEOTIDE SEQUENCE</scope>
    <source>
        <tissue evidence="1">Shoot tissue taken approximately 20 cm above the soil surface</tissue>
    </source>
</reference>
<dbReference type="EMBL" id="GBRH01171058">
    <property type="protein sequence ID" value="JAE26838.1"/>
    <property type="molecule type" value="Transcribed_RNA"/>
</dbReference>
<dbReference type="AlphaFoldDB" id="A0A0A9H1T4"/>
<name>A0A0A9H1T4_ARUDO</name>